<reference evidence="1" key="1">
    <citation type="submission" date="2022-03" db="EMBL/GenBank/DDBJ databases">
        <title>Genomic analyses of argali, domestic sheep and their hybrids provide insights into chromosomal evolution, heterosis and genetic basis of agronomic traits.</title>
        <authorList>
            <person name="Li M."/>
        </authorList>
    </citation>
    <scope>NUCLEOTIDE SEQUENCE</scope>
    <source>
        <strain evidence="1">CAU-MHL-2022a</strain>
        <tissue evidence="1">Skin</tissue>
    </source>
</reference>
<name>A0AAD4TKL3_OVIAM</name>
<evidence type="ECO:0000313" key="2">
    <source>
        <dbReference type="Proteomes" id="UP001214576"/>
    </source>
</evidence>
<dbReference type="Proteomes" id="UP001214576">
    <property type="component" value="Unassembled WGS sequence"/>
</dbReference>
<dbReference type="AlphaFoldDB" id="A0AAD4TKL3"/>
<evidence type="ECO:0000313" key="1">
    <source>
        <dbReference type="EMBL" id="KAI4529493.1"/>
    </source>
</evidence>
<accession>A0AAD4TKL3</accession>
<keyword evidence="2" id="KW-1185">Reference proteome</keyword>
<comment type="caution">
    <text evidence="1">The sequence shown here is derived from an EMBL/GenBank/DDBJ whole genome shotgun (WGS) entry which is preliminary data.</text>
</comment>
<organism evidence="1 2">
    <name type="scientific">Ovis ammon polii</name>
    <dbReference type="NCBI Taxonomy" id="230172"/>
    <lineage>
        <taxon>Eukaryota</taxon>
        <taxon>Metazoa</taxon>
        <taxon>Chordata</taxon>
        <taxon>Craniata</taxon>
        <taxon>Vertebrata</taxon>
        <taxon>Euteleostomi</taxon>
        <taxon>Mammalia</taxon>
        <taxon>Eutheria</taxon>
        <taxon>Laurasiatheria</taxon>
        <taxon>Artiodactyla</taxon>
        <taxon>Ruminantia</taxon>
        <taxon>Pecora</taxon>
        <taxon>Bovidae</taxon>
        <taxon>Caprinae</taxon>
        <taxon>Ovis</taxon>
    </lineage>
</organism>
<proteinExistence type="predicted"/>
<sequence length="113" mass="12298">MDWSLPGSSVHRIFQARVLDSLPLDWGKSSVWTRHLELKVKVLVALSRVVCDPTDCSPPCSSVHGISPGKNTGVGSQCLLEENLPNAGLEPDLPHCRQVVYCLSHQGSLPKQS</sequence>
<gene>
    <name evidence="1" type="ORF">MG293_020741</name>
</gene>
<dbReference type="EMBL" id="JAKZEL010000028">
    <property type="protein sequence ID" value="KAI4529493.1"/>
    <property type="molecule type" value="Genomic_DNA"/>
</dbReference>
<protein>
    <submittedName>
        <fullName evidence="1">Uncharacterized protein</fullName>
    </submittedName>
</protein>